<dbReference type="Gene3D" id="3.40.30.10">
    <property type="entry name" value="Glutaredoxin"/>
    <property type="match status" value="1"/>
</dbReference>
<evidence type="ECO:0000256" key="3">
    <source>
        <dbReference type="ARBA" id="ARBA00023157"/>
    </source>
</evidence>
<protein>
    <submittedName>
        <fullName evidence="6">Alkyl hydroperoxide reductase</fullName>
    </submittedName>
</protein>
<gene>
    <name evidence="6" type="primary">tlpA</name>
    <name evidence="6" type="ORF">GCM10011416_13850</name>
</gene>
<keyword evidence="2" id="KW-0201">Cytochrome c-type biogenesis</keyword>
<dbReference type="CDD" id="cd02966">
    <property type="entry name" value="TlpA_like_family"/>
    <property type="match status" value="1"/>
</dbReference>
<reference evidence="6" key="2">
    <citation type="submission" date="2020-09" db="EMBL/GenBank/DDBJ databases">
        <authorList>
            <person name="Sun Q."/>
            <person name="Zhou Y."/>
        </authorList>
    </citation>
    <scope>NUCLEOTIDE SEQUENCE</scope>
    <source>
        <strain evidence="6">CGMCC 1.15763</strain>
    </source>
</reference>
<dbReference type="InterPro" id="IPR013740">
    <property type="entry name" value="Redoxin"/>
</dbReference>
<comment type="subcellular location">
    <subcellularLocation>
        <location evidence="1">Cell envelope</location>
    </subcellularLocation>
</comment>
<evidence type="ECO:0000256" key="1">
    <source>
        <dbReference type="ARBA" id="ARBA00004196"/>
    </source>
</evidence>
<name>A0A917HYU4_9FLAO</name>
<dbReference type="PROSITE" id="PS51352">
    <property type="entry name" value="THIOREDOXIN_2"/>
    <property type="match status" value="1"/>
</dbReference>
<feature type="domain" description="Thioredoxin" evidence="5">
    <location>
        <begin position="2"/>
        <end position="144"/>
    </location>
</feature>
<dbReference type="PANTHER" id="PTHR42852:SF6">
    <property type="entry name" value="THIOL:DISULFIDE INTERCHANGE PROTEIN DSBE"/>
    <property type="match status" value="1"/>
</dbReference>
<dbReference type="GO" id="GO:0017004">
    <property type="term" value="P:cytochrome complex assembly"/>
    <property type="evidence" value="ECO:0007669"/>
    <property type="project" value="UniProtKB-KW"/>
</dbReference>
<evidence type="ECO:0000259" key="5">
    <source>
        <dbReference type="PROSITE" id="PS51352"/>
    </source>
</evidence>
<organism evidence="6 7">
    <name type="scientific">Polaribacter pacificus</name>
    <dbReference type="NCBI Taxonomy" id="1775173"/>
    <lineage>
        <taxon>Bacteria</taxon>
        <taxon>Pseudomonadati</taxon>
        <taxon>Bacteroidota</taxon>
        <taxon>Flavobacteriia</taxon>
        <taxon>Flavobacteriales</taxon>
        <taxon>Flavobacteriaceae</taxon>
    </lineage>
</organism>
<evidence type="ECO:0000313" key="7">
    <source>
        <dbReference type="Proteomes" id="UP000633278"/>
    </source>
</evidence>
<sequence>MAFSCKKPTEFSEAALQSKFYTLKQAKVRFETILNDYKGQKILIDVWASWCPDCVVSFPELKTFQKDNPELGYVFLSTDRNYASWKQAIERYQLSGDHYFMEAGLDSPFGDFLNSNWIPRYLLVDEQGSISVFKATKLKDAEITKALKK</sequence>
<dbReference type="GO" id="GO:0030313">
    <property type="term" value="C:cell envelope"/>
    <property type="evidence" value="ECO:0007669"/>
    <property type="project" value="UniProtKB-SubCell"/>
</dbReference>
<dbReference type="InterPro" id="IPR013766">
    <property type="entry name" value="Thioredoxin_domain"/>
</dbReference>
<reference evidence="6" key="1">
    <citation type="journal article" date="2014" name="Int. J. Syst. Evol. Microbiol.">
        <title>Complete genome sequence of Corynebacterium casei LMG S-19264T (=DSM 44701T), isolated from a smear-ripened cheese.</title>
        <authorList>
            <consortium name="US DOE Joint Genome Institute (JGI-PGF)"/>
            <person name="Walter F."/>
            <person name="Albersmeier A."/>
            <person name="Kalinowski J."/>
            <person name="Ruckert C."/>
        </authorList>
    </citation>
    <scope>NUCLEOTIDE SEQUENCE</scope>
    <source>
        <strain evidence="6">CGMCC 1.15763</strain>
    </source>
</reference>
<dbReference type="GO" id="GO:0016491">
    <property type="term" value="F:oxidoreductase activity"/>
    <property type="evidence" value="ECO:0007669"/>
    <property type="project" value="InterPro"/>
</dbReference>
<dbReference type="Proteomes" id="UP000633278">
    <property type="component" value="Unassembled WGS sequence"/>
</dbReference>
<evidence type="ECO:0000256" key="4">
    <source>
        <dbReference type="ARBA" id="ARBA00023284"/>
    </source>
</evidence>
<evidence type="ECO:0000256" key="2">
    <source>
        <dbReference type="ARBA" id="ARBA00022748"/>
    </source>
</evidence>
<dbReference type="SUPFAM" id="SSF52833">
    <property type="entry name" value="Thioredoxin-like"/>
    <property type="match status" value="1"/>
</dbReference>
<comment type="caution">
    <text evidence="6">The sequence shown here is derived from an EMBL/GenBank/DDBJ whole genome shotgun (WGS) entry which is preliminary data.</text>
</comment>
<keyword evidence="4" id="KW-0676">Redox-active center</keyword>
<dbReference type="InterPro" id="IPR050553">
    <property type="entry name" value="Thioredoxin_ResA/DsbE_sf"/>
</dbReference>
<dbReference type="AlphaFoldDB" id="A0A917HYU4"/>
<dbReference type="Pfam" id="PF08534">
    <property type="entry name" value="Redoxin"/>
    <property type="match status" value="1"/>
</dbReference>
<dbReference type="EMBL" id="BMJW01000001">
    <property type="protein sequence ID" value="GGG97122.1"/>
    <property type="molecule type" value="Genomic_DNA"/>
</dbReference>
<dbReference type="PANTHER" id="PTHR42852">
    <property type="entry name" value="THIOL:DISULFIDE INTERCHANGE PROTEIN DSBE"/>
    <property type="match status" value="1"/>
</dbReference>
<keyword evidence="7" id="KW-1185">Reference proteome</keyword>
<evidence type="ECO:0000313" key="6">
    <source>
        <dbReference type="EMBL" id="GGG97122.1"/>
    </source>
</evidence>
<dbReference type="InterPro" id="IPR036249">
    <property type="entry name" value="Thioredoxin-like_sf"/>
</dbReference>
<proteinExistence type="predicted"/>
<keyword evidence="3" id="KW-1015">Disulfide bond</keyword>
<accession>A0A917HYU4</accession>